<evidence type="ECO:0008006" key="5">
    <source>
        <dbReference type="Google" id="ProtNLM"/>
    </source>
</evidence>
<dbReference type="AlphaFoldDB" id="A0A3G6RQL2"/>
<gene>
    <name evidence="2" type="ORF">C1637_21915</name>
    <name evidence="1" type="ORF">EG342_24875</name>
</gene>
<evidence type="ECO:0000313" key="2">
    <source>
        <dbReference type="EMBL" id="PNW11476.1"/>
    </source>
</evidence>
<accession>A0A3G6RQL2</accession>
<dbReference type="Proteomes" id="UP000279972">
    <property type="component" value="Chromosome"/>
</dbReference>
<protein>
    <recommendedName>
        <fullName evidence="5">C1q domain-containing protein</fullName>
    </recommendedName>
</protein>
<sequence>MAQFYFGQVVIGSANVSAGAILKLDANNKALRIPSLSVTDKTSITTPIPAPAVGVMLYNTTMDINNDLTPSIAYWGSDNKYHSQATSTATESIISSANIPLLIFTAAITQKPYTVLGTASAGAPTPLTLGAQEILVDKYSGWDLATNQYKVPATGIYVVEFISVMSNAANSGGTSTNRLLNNGSYIGFISGRFVLNRMYTTLISTRSLTVNHLLSFQYSFTAGNYRMESGTVNIYKY</sequence>
<dbReference type="Proteomes" id="UP000236262">
    <property type="component" value="Unassembled WGS sequence"/>
</dbReference>
<keyword evidence="4" id="KW-1185">Reference proteome</keyword>
<proteinExistence type="predicted"/>
<evidence type="ECO:0000313" key="3">
    <source>
        <dbReference type="Proteomes" id="UP000236262"/>
    </source>
</evidence>
<reference evidence="1 4" key="2">
    <citation type="submission" date="2018-11" db="EMBL/GenBank/DDBJ databases">
        <title>Proposal to divide the Flavobacteriaceae and reorganize its genera based on Amino Acid Identity values calculated from whole genome sequences.</title>
        <authorList>
            <person name="Nicholson A.C."/>
            <person name="Gulvik C.A."/>
            <person name="Whitney A.M."/>
            <person name="Humrighouse B.W."/>
            <person name="Bell M."/>
            <person name="Holmes B."/>
            <person name="Steigerwalt A.G."/>
            <person name="Villarma A."/>
            <person name="Sheth M."/>
            <person name="Batra D."/>
            <person name="Pryor J."/>
            <person name="Bernardet J.-F."/>
            <person name="Hugo C."/>
            <person name="Kampfer P."/>
            <person name="Newman J."/>
            <person name="McQuiston J.R."/>
        </authorList>
    </citation>
    <scope>NUCLEOTIDE SEQUENCE [LARGE SCALE GENOMIC DNA]</scope>
    <source>
        <strain evidence="1 4">KC_1864</strain>
    </source>
</reference>
<evidence type="ECO:0000313" key="4">
    <source>
        <dbReference type="Proteomes" id="UP000279972"/>
    </source>
</evidence>
<dbReference type="KEGG" id="clac:EG342_24875"/>
<dbReference type="EMBL" id="PPEH01000012">
    <property type="protein sequence ID" value="PNW11476.1"/>
    <property type="molecule type" value="Genomic_DNA"/>
</dbReference>
<dbReference type="EMBL" id="CP033924">
    <property type="protein sequence ID" value="AZA84939.1"/>
    <property type="molecule type" value="Genomic_DNA"/>
</dbReference>
<name>A0A3G6RQL2_CHRLC</name>
<organism evidence="2 3">
    <name type="scientific">Chryseobacterium lactis</name>
    <dbReference type="NCBI Taxonomy" id="1241981"/>
    <lineage>
        <taxon>Bacteria</taxon>
        <taxon>Pseudomonadati</taxon>
        <taxon>Bacteroidota</taxon>
        <taxon>Flavobacteriia</taxon>
        <taxon>Flavobacteriales</taxon>
        <taxon>Weeksellaceae</taxon>
        <taxon>Chryseobacterium group</taxon>
        <taxon>Chryseobacterium</taxon>
    </lineage>
</organism>
<reference evidence="2 3" key="1">
    <citation type="submission" date="2018-01" db="EMBL/GenBank/DDBJ databases">
        <title>Draft genome sequences of Chryseobacterium lactis NCTC11390, Chryseobacterium oncorhynchi 701B-08, and Chryseobacterium viscerum 687B-08.</title>
        <authorList>
            <person name="Jeong J.-J."/>
            <person name="Lee Y.J."/>
            <person name="Park B."/>
            <person name="Choi I.-G."/>
            <person name="Kim K.D."/>
        </authorList>
    </citation>
    <scope>NUCLEOTIDE SEQUENCE [LARGE SCALE GENOMIC DNA]</scope>
    <source>
        <strain evidence="2 3">NCTC11390</strain>
    </source>
</reference>
<evidence type="ECO:0000313" key="1">
    <source>
        <dbReference type="EMBL" id="AZA84939.1"/>
    </source>
</evidence>